<feature type="compositionally biased region" description="Basic and acidic residues" evidence="1">
    <location>
        <begin position="106"/>
        <end position="118"/>
    </location>
</feature>
<dbReference type="EMBL" id="VYYT01000014">
    <property type="protein sequence ID" value="KAK2777989.1"/>
    <property type="molecule type" value="Genomic_DNA"/>
</dbReference>
<evidence type="ECO:0000256" key="1">
    <source>
        <dbReference type="SAM" id="MobiDB-lite"/>
    </source>
</evidence>
<dbReference type="AlphaFoldDB" id="A0AAD9YST8"/>
<organism evidence="2 3">
    <name type="scientific">Colletotrichum kahawae</name>
    <name type="common">Coffee berry disease fungus</name>
    <dbReference type="NCBI Taxonomy" id="34407"/>
    <lineage>
        <taxon>Eukaryota</taxon>
        <taxon>Fungi</taxon>
        <taxon>Dikarya</taxon>
        <taxon>Ascomycota</taxon>
        <taxon>Pezizomycotina</taxon>
        <taxon>Sordariomycetes</taxon>
        <taxon>Hypocreomycetidae</taxon>
        <taxon>Glomerellales</taxon>
        <taxon>Glomerellaceae</taxon>
        <taxon>Colletotrichum</taxon>
        <taxon>Colletotrichum gloeosporioides species complex</taxon>
    </lineage>
</organism>
<accession>A0AAD9YST8</accession>
<dbReference type="Proteomes" id="UP001281614">
    <property type="component" value="Unassembled WGS sequence"/>
</dbReference>
<proteinExistence type="predicted"/>
<protein>
    <submittedName>
        <fullName evidence="2">Uncharacterized protein</fullName>
    </submittedName>
</protein>
<feature type="region of interest" description="Disordered" evidence="1">
    <location>
        <begin position="105"/>
        <end position="130"/>
    </location>
</feature>
<name>A0AAD9YST8_COLKA</name>
<keyword evidence="3" id="KW-1185">Reference proteome</keyword>
<feature type="region of interest" description="Disordered" evidence="1">
    <location>
        <begin position="149"/>
        <end position="189"/>
    </location>
</feature>
<evidence type="ECO:0000313" key="2">
    <source>
        <dbReference type="EMBL" id="KAK2777989.1"/>
    </source>
</evidence>
<comment type="caution">
    <text evidence="2">The sequence shown here is derived from an EMBL/GenBank/DDBJ whole genome shotgun (WGS) entry which is preliminary data.</text>
</comment>
<evidence type="ECO:0000313" key="3">
    <source>
        <dbReference type="Proteomes" id="UP001281614"/>
    </source>
</evidence>
<reference evidence="2" key="1">
    <citation type="submission" date="2023-02" db="EMBL/GenBank/DDBJ databases">
        <title>Colletotrichum kahawae CIFC_Que2 genome sequencing and assembly.</title>
        <authorList>
            <person name="Baroncelli R."/>
        </authorList>
    </citation>
    <scope>NUCLEOTIDE SEQUENCE</scope>
    <source>
        <strain evidence="2">CIFC_Que2</strain>
    </source>
</reference>
<gene>
    <name evidence="2" type="ORF">CKAH01_11853</name>
</gene>
<sequence>MAPDLLMEPKLGSAHQAGMHQLLACGPLHDDTVMHAQEAVRIDSEILQQYRDTAKLHEKALETRLRFAKEHLELVLEKKRNFEADMAQWIAQECLMADAQDAQLEQAERDEQAKRTAAQEDDGNPGDLLPPLYVTAADVGVLLRSGQNVTPDTASINEKSSQDRPQSTATVEAASPPVLHIHASDKEKS</sequence>
<feature type="compositionally biased region" description="Polar residues" evidence="1">
    <location>
        <begin position="149"/>
        <end position="170"/>
    </location>
</feature>